<dbReference type="Gene3D" id="3.40.50.150">
    <property type="entry name" value="Vaccinia Virus protein VP39"/>
    <property type="match status" value="1"/>
</dbReference>
<name>A0ABX2GRD9_9FIRM</name>
<accession>A0ABX2GRD9</accession>
<comment type="caution">
    <text evidence="1">The sequence shown here is derived from an EMBL/GenBank/DDBJ whole genome shotgun (WGS) entry which is preliminary data.</text>
</comment>
<reference evidence="1 2" key="1">
    <citation type="journal article" date="2020" name="Cell Host Microbe">
        <title>Functional and Genomic Variation between Human-Derived Isolates of Lachnospiraceae Reveals Inter- and Intra-Species Diversity.</title>
        <authorList>
            <person name="Sorbara M.T."/>
            <person name="Littmann E.R."/>
            <person name="Fontana E."/>
            <person name="Moody T.U."/>
            <person name="Kohout C.E."/>
            <person name="Gjonbalaj M."/>
            <person name="Eaton V."/>
            <person name="Seok R."/>
            <person name="Leiner I.M."/>
            <person name="Pamer E.G."/>
        </authorList>
    </citation>
    <scope>NUCLEOTIDE SEQUENCE [LARGE SCALE GENOMIC DNA]</scope>
    <source>
        <strain evidence="1 2">MSK.20.11</strain>
    </source>
</reference>
<keyword evidence="2" id="KW-1185">Reference proteome</keyword>
<dbReference type="EMBL" id="JAAIPF010000038">
    <property type="protein sequence ID" value="NSF74926.1"/>
    <property type="molecule type" value="Genomic_DNA"/>
</dbReference>
<dbReference type="PANTHER" id="PTHR35276">
    <property type="entry name" value="S-ADENOSYL-L-METHIONINE-DEPENDENT METHYLTRANSFERASES SUPERFAMILY PROTEIN"/>
    <property type="match status" value="1"/>
</dbReference>
<protein>
    <submittedName>
        <fullName evidence="1">Methyltransferase domain-containing protein</fullName>
    </submittedName>
</protein>
<keyword evidence="1" id="KW-0808">Transferase</keyword>
<dbReference type="SUPFAM" id="SSF53335">
    <property type="entry name" value="S-adenosyl-L-methionine-dependent methyltransferases"/>
    <property type="match status" value="1"/>
</dbReference>
<dbReference type="RefSeq" id="WP_173744194.1">
    <property type="nucleotide sequence ID" value="NZ_JAAIPF010000038.1"/>
</dbReference>
<dbReference type="CDD" id="cd02440">
    <property type="entry name" value="AdoMet_MTases"/>
    <property type="match status" value="1"/>
</dbReference>
<gene>
    <name evidence="1" type="ORF">G4952_14180</name>
</gene>
<organism evidence="1 2">
    <name type="scientific">Blautia wexlerae</name>
    <dbReference type="NCBI Taxonomy" id="418240"/>
    <lineage>
        <taxon>Bacteria</taxon>
        <taxon>Bacillati</taxon>
        <taxon>Bacillota</taxon>
        <taxon>Clostridia</taxon>
        <taxon>Lachnospirales</taxon>
        <taxon>Lachnospiraceae</taxon>
        <taxon>Blautia</taxon>
    </lineage>
</organism>
<dbReference type="InterPro" id="IPR029063">
    <property type="entry name" value="SAM-dependent_MTases_sf"/>
</dbReference>
<proteinExistence type="predicted"/>
<dbReference type="Proteomes" id="UP000822152">
    <property type="component" value="Unassembled WGS sequence"/>
</dbReference>
<dbReference type="GO" id="GO:0008168">
    <property type="term" value="F:methyltransferase activity"/>
    <property type="evidence" value="ECO:0007669"/>
    <property type="project" value="UniProtKB-KW"/>
</dbReference>
<evidence type="ECO:0000313" key="2">
    <source>
        <dbReference type="Proteomes" id="UP000822152"/>
    </source>
</evidence>
<evidence type="ECO:0000313" key="1">
    <source>
        <dbReference type="EMBL" id="NSF74926.1"/>
    </source>
</evidence>
<dbReference type="GO" id="GO:0032259">
    <property type="term" value="P:methylation"/>
    <property type="evidence" value="ECO:0007669"/>
    <property type="project" value="UniProtKB-KW"/>
</dbReference>
<sequence length="188" mass="20699">MNNYQITAWCSDFIRNQVQDGDLCIDATMGNGNDTLLLSRLCGSTGKVLAFDIQEQALNATRERLDTANAPDNYTLLLESHANMAQYAEPGSVNCIVFNFGYLPGGNHALATRGETSVQALSQALILLKKGGMISLCIYSGGDSGFEERDQILAWLKQLDSHKYLVIKSEYYNRPNHPPIPVLVIKLS</sequence>
<dbReference type="PANTHER" id="PTHR35276:SF1">
    <property type="entry name" value="TRNA (MNM(5)S(2)U34)-METHYLTRANSFERASE, CHLOROPLASTIC"/>
    <property type="match status" value="1"/>
</dbReference>
<keyword evidence="1" id="KW-0489">Methyltransferase</keyword>
<dbReference type="InterPro" id="IPR010719">
    <property type="entry name" value="MnmM_MeTrfase"/>
</dbReference>
<dbReference type="Pfam" id="PF06962">
    <property type="entry name" value="rRNA_methylase"/>
    <property type="match status" value="1"/>
</dbReference>